<evidence type="ECO:0000313" key="2">
    <source>
        <dbReference type="EMBL" id="KAF7166808.1"/>
    </source>
</evidence>
<protein>
    <recommendedName>
        <fullName evidence="1">Aminoglycoside phosphotransferase domain-containing protein</fullName>
    </recommendedName>
</protein>
<dbReference type="InterPro" id="IPR051678">
    <property type="entry name" value="AGP_Transferase"/>
</dbReference>
<dbReference type="Proteomes" id="UP000662466">
    <property type="component" value="Unassembled WGS sequence"/>
</dbReference>
<name>A0A8H6Q5P5_9EURO</name>
<dbReference type="SUPFAM" id="SSF56112">
    <property type="entry name" value="Protein kinase-like (PK-like)"/>
    <property type="match status" value="1"/>
</dbReference>
<dbReference type="AlphaFoldDB" id="A0A8H6Q5P5"/>
<dbReference type="InterPro" id="IPR002575">
    <property type="entry name" value="Aminoglycoside_PTrfase"/>
</dbReference>
<comment type="caution">
    <text evidence="2">The sequence shown here is derived from an EMBL/GenBank/DDBJ whole genome shotgun (WGS) entry which is preliminary data.</text>
</comment>
<gene>
    <name evidence="2" type="ORF">CNMCM6106_002506</name>
</gene>
<feature type="domain" description="Aminoglycoside phosphotransferase" evidence="1">
    <location>
        <begin position="220"/>
        <end position="277"/>
    </location>
</feature>
<evidence type="ECO:0000313" key="3">
    <source>
        <dbReference type="Proteomes" id="UP000662466"/>
    </source>
</evidence>
<reference evidence="2" key="1">
    <citation type="submission" date="2020-06" db="EMBL/GenBank/DDBJ databases">
        <title>Draft genome sequences of strains closely related to Aspergillus parafelis and Aspergillus hiratsukae.</title>
        <authorList>
            <person name="Dos Santos R.A.C."/>
            <person name="Rivero-Menendez O."/>
            <person name="Steenwyk J.L."/>
            <person name="Mead M.E."/>
            <person name="Goldman G.H."/>
            <person name="Alastruey-Izquierdo A."/>
            <person name="Rokas A."/>
        </authorList>
    </citation>
    <scope>NUCLEOTIDE SEQUENCE</scope>
    <source>
        <strain evidence="2">CNM-CM6106</strain>
    </source>
</reference>
<dbReference type="InterPro" id="IPR011009">
    <property type="entry name" value="Kinase-like_dom_sf"/>
</dbReference>
<dbReference type="PANTHER" id="PTHR21310:SF54">
    <property type="entry name" value="AMINOGLYCOSIDE PHOSPHOTRANSFERASE DOMAIN-CONTAINING PROTEIN"/>
    <property type="match status" value="1"/>
</dbReference>
<proteinExistence type="predicted"/>
<dbReference type="Pfam" id="PF01636">
    <property type="entry name" value="APH"/>
    <property type="match status" value="1"/>
</dbReference>
<evidence type="ECO:0000259" key="1">
    <source>
        <dbReference type="Pfam" id="PF01636"/>
    </source>
</evidence>
<dbReference type="Gene3D" id="3.90.1200.10">
    <property type="match status" value="1"/>
</dbReference>
<organism evidence="2 3">
    <name type="scientific">Aspergillus hiratsukae</name>
    <dbReference type="NCBI Taxonomy" id="1194566"/>
    <lineage>
        <taxon>Eukaryota</taxon>
        <taxon>Fungi</taxon>
        <taxon>Dikarya</taxon>
        <taxon>Ascomycota</taxon>
        <taxon>Pezizomycotina</taxon>
        <taxon>Eurotiomycetes</taxon>
        <taxon>Eurotiomycetidae</taxon>
        <taxon>Eurotiales</taxon>
        <taxon>Aspergillaceae</taxon>
        <taxon>Aspergillus</taxon>
        <taxon>Aspergillus subgen. Fumigati</taxon>
    </lineage>
</organism>
<accession>A0A8H6Q5P5</accession>
<sequence>MGLIEGKVVCKDLFGNPLVVKAETTSGVPVKAAIAVKIREHSPFAKSEADMVAYVSEQSKRHDIDASELSRRIMVPQFISCYDIYEIYGDDDDIKVVYDENGNNGRGDNKPKFVAIISEFINGVSLNEVWSAMNEKERASIKEQLRHQIELFRKCQQRYIGRIRHQPTVNFYKWARNEFMGPFDSEVNFDKWCLSRINSHRGVIFGFIKKMKWRWKLHSLRGKDSNAFVLTHGDLAARNIMVRREEVAGMVDWKIAGIVDWEASGFLPEWAEYAIAREISRHDEEWKQVLLEVLEPFKPTEERLKFQALITEI</sequence>
<dbReference type="EMBL" id="JACBAF010002130">
    <property type="protein sequence ID" value="KAF7166808.1"/>
    <property type="molecule type" value="Genomic_DNA"/>
</dbReference>
<dbReference type="PANTHER" id="PTHR21310">
    <property type="entry name" value="AMINOGLYCOSIDE PHOSPHOTRANSFERASE-RELATED-RELATED"/>
    <property type="match status" value="1"/>
</dbReference>